<accession>A0A6V7TYF8</accession>
<gene>
    <name evidence="1" type="ORF">MENT_LOCUS6130</name>
</gene>
<dbReference type="Proteomes" id="UP000580250">
    <property type="component" value="Unassembled WGS sequence"/>
</dbReference>
<reference evidence="1 2" key="1">
    <citation type="submission" date="2020-08" db="EMBL/GenBank/DDBJ databases">
        <authorList>
            <person name="Koutsovoulos G."/>
            <person name="Danchin GJ E."/>
        </authorList>
    </citation>
    <scope>NUCLEOTIDE SEQUENCE [LARGE SCALE GENOMIC DNA]</scope>
</reference>
<name>A0A6V7TYF8_MELEN</name>
<evidence type="ECO:0000313" key="2">
    <source>
        <dbReference type="Proteomes" id="UP000580250"/>
    </source>
</evidence>
<organism evidence="1 2">
    <name type="scientific">Meloidogyne enterolobii</name>
    <name type="common">Root-knot nematode worm</name>
    <name type="synonym">Meloidogyne mayaguensis</name>
    <dbReference type="NCBI Taxonomy" id="390850"/>
    <lineage>
        <taxon>Eukaryota</taxon>
        <taxon>Metazoa</taxon>
        <taxon>Ecdysozoa</taxon>
        <taxon>Nematoda</taxon>
        <taxon>Chromadorea</taxon>
        <taxon>Rhabditida</taxon>
        <taxon>Tylenchina</taxon>
        <taxon>Tylenchomorpha</taxon>
        <taxon>Tylenchoidea</taxon>
        <taxon>Meloidogynidae</taxon>
        <taxon>Meloidogyninae</taxon>
        <taxon>Meloidogyne</taxon>
    </lineage>
</organism>
<evidence type="ECO:0000313" key="1">
    <source>
        <dbReference type="EMBL" id="CAD2139414.1"/>
    </source>
</evidence>
<dbReference type="AlphaFoldDB" id="A0A6V7TYF8"/>
<comment type="caution">
    <text evidence="1">The sequence shown here is derived from an EMBL/GenBank/DDBJ whole genome shotgun (WGS) entry which is preliminary data.</text>
</comment>
<proteinExistence type="predicted"/>
<protein>
    <submittedName>
        <fullName evidence="1">Uncharacterized protein</fullName>
    </submittedName>
</protein>
<dbReference type="EMBL" id="CAJEWN010000023">
    <property type="protein sequence ID" value="CAD2139414.1"/>
    <property type="molecule type" value="Genomic_DNA"/>
</dbReference>
<sequence>MHQNIIVRISDRLKRLLTVLMRRMPVALRRVKPVSSTQLGETLLIYNLISVDLVGQLQNLKSRVYLFMMLWRFLQMFVMKWMLPLEKLLIKSGISSIMLFLVILD</sequence>